<gene>
    <name evidence="2" type="ORF">HMPREF9013_0415</name>
</gene>
<dbReference type="AlphaFoldDB" id="D2MQ67"/>
<dbReference type="EMBL" id="ADFR01000016">
    <property type="protein sequence ID" value="EFC05136.1"/>
    <property type="molecule type" value="Genomic_DNA"/>
</dbReference>
<dbReference type="SUPFAM" id="SSF101473">
    <property type="entry name" value="DhaL-like"/>
    <property type="match status" value="1"/>
</dbReference>
<dbReference type="SMART" id="SM01121">
    <property type="entry name" value="Dak1_2"/>
    <property type="match status" value="1"/>
</dbReference>
<name>D2MQ67_9FIRM</name>
<keyword evidence="3" id="KW-1185">Reference proteome</keyword>
<evidence type="ECO:0000313" key="2">
    <source>
        <dbReference type="EMBL" id="EFC05136.1"/>
    </source>
</evidence>
<dbReference type="InterPro" id="IPR019986">
    <property type="entry name" value="YloV-like"/>
</dbReference>
<dbReference type="OrthoDB" id="9760324at2"/>
<dbReference type="RefSeq" id="WP_006627530.1">
    <property type="nucleotide sequence ID" value="NZ_ADFR01000016.1"/>
</dbReference>
<dbReference type="Pfam" id="PF02734">
    <property type="entry name" value="Dak2"/>
    <property type="match status" value="1"/>
</dbReference>
<dbReference type="PANTHER" id="PTHR33434">
    <property type="entry name" value="DEGV DOMAIN-CONTAINING PROTEIN DR_1986-RELATED"/>
    <property type="match status" value="1"/>
</dbReference>
<dbReference type="SMART" id="SM01120">
    <property type="entry name" value="Dak2"/>
    <property type="match status" value="1"/>
</dbReference>
<dbReference type="InterPro" id="IPR033470">
    <property type="entry name" value="FakA-like_C"/>
</dbReference>
<dbReference type="InterPro" id="IPR036117">
    <property type="entry name" value="DhaL_dom_sf"/>
</dbReference>
<protein>
    <submittedName>
        <fullName evidence="2">DAK2 domain fusion protein YloV</fullName>
    </submittedName>
</protein>
<dbReference type="InterPro" id="IPR048394">
    <property type="entry name" value="FakA-like_M"/>
</dbReference>
<dbReference type="eggNOG" id="COG1461">
    <property type="taxonomic scope" value="Bacteria"/>
</dbReference>
<proteinExistence type="predicted"/>
<sequence length="536" mass="58585">MKNLNGEQFRVLLESGANALYNRKAEVDSMNVFPVPDGDTGTNMSLTIQNGIEEVKKSGSTDLFTISKVFSRGLLMGARGNSGVILSQIFRGLSKYVKDNALTTLSANDFTEALMAGARLAYKAVMKPTEGTILTVLRESAEYGQIYMAEHPEAGVEELFAYVDEEAHASLQRTPELLSVLKEAGCIDSGGFGYTIILDGFVSALKGEPVSREDHPSMINQEEVLSGYRVEAILPINEEGKAKYDEIRLRKQLSQFGSDIGVFDGGDEICVSLRTIAPGEVISLVQRYGEFKKVQIESLKEGLRASLVDGFNQTAQEEKEYGIIAVAAGSGLAKLFKDYQVDYVISGGQTMNPATEDFVKAIAKVNAHKIFLLPNNSNIILAAKQAAEVTKDKEVVVIESKSILQGISACLIFNPNENLSHNTEAMKEAIANVKSGSITYAVKDTTMDGKEIHAGDYMGIFDKEIVSISKDRLESVLGLLKNLIDEDSEIVTIICGEDSNEEEIKQIKTFLDENYELDLDVQQGNQPVYSYLIGVE</sequence>
<dbReference type="GO" id="GO:0004371">
    <property type="term" value="F:glycerone kinase activity"/>
    <property type="evidence" value="ECO:0007669"/>
    <property type="project" value="InterPro"/>
</dbReference>
<evidence type="ECO:0000313" key="3">
    <source>
        <dbReference type="Proteomes" id="UP000005017"/>
    </source>
</evidence>
<dbReference type="Gene3D" id="1.25.40.340">
    <property type="match status" value="1"/>
</dbReference>
<dbReference type="PROSITE" id="PS51480">
    <property type="entry name" value="DHAL"/>
    <property type="match status" value="1"/>
</dbReference>
<organism evidence="2 3">
    <name type="scientific">Bulleidia extructa W1219</name>
    <dbReference type="NCBI Taxonomy" id="679192"/>
    <lineage>
        <taxon>Bacteria</taxon>
        <taxon>Bacillati</taxon>
        <taxon>Bacillota</taxon>
        <taxon>Erysipelotrichia</taxon>
        <taxon>Erysipelotrichales</taxon>
        <taxon>Erysipelotrichaceae</taxon>
        <taxon>Bulleidia</taxon>
    </lineage>
</organism>
<evidence type="ECO:0000259" key="1">
    <source>
        <dbReference type="PROSITE" id="PS51480"/>
    </source>
</evidence>
<dbReference type="Pfam" id="PF13684">
    <property type="entry name" value="FakA-like_C"/>
    <property type="match status" value="1"/>
</dbReference>
<dbReference type="InterPro" id="IPR050270">
    <property type="entry name" value="DegV_domain_contain"/>
</dbReference>
<dbReference type="Proteomes" id="UP000005017">
    <property type="component" value="Unassembled WGS sequence"/>
</dbReference>
<comment type="caution">
    <text evidence="2">The sequence shown here is derived from an EMBL/GenBank/DDBJ whole genome shotgun (WGS) entry which is preliminary data.</text>
</comment>
<dbReference type="InterPro" id="IPR004007">
    <property type="entry name" value="DhaL_dom"/>
</dbReference>
<accession>D2MQ67</accession>
<dbReference type="NCBIfam" id="TIGR03599">
    <property type="entry name" value="YloV"/>
    <property type="match status" value="1"/>
</dbReference>
<reference evidence="3" key="1">
    <citation type="submission" date="2009-12" db="EMBL/GenBank/DDBJ databases">
        <title>Sequence of Clostridiales genomosp. BVAB3 str. UPII9-5.</title>
        <authorList>
            <person name="Madupu R."/>
            <person name="Durkin A.S."/>
            <person name="Torralba M."/>
            <person name="Methe B."/>
            <person name="Sutton G.G."/>
            <person name="Strausberg R.L."/>
            <person name="Nelson K.E."/>
        </authorList>
    </citation>
    <scope>NUCLEOTIDE SEQUENCE [LARGE SCALE GENOMIC DNA]</scope>
    <source>
        <strain evidence="3">W1219</strain>
    </source>
</reference>
<dbReference type="STRING" id="679192.HMPREF9013_0415"/>
<dbReference type="GO" id="GO:0006071">
    <property type="term" value="P:glycerol metabolic process"/>
    <property type="evidence" value="ECO:0007669"/>
    <property type="project" value="InterPro"/>
</dbReference>
<dbReference type="Pfam" id="PF21645">
    <property type="entry name" value="FakA-like_M"/>
    <property type="match status" value="1"/>
</dbReference>
<dbReference type="PANTHER" id="PTHR33434:SF4">
    <property type="entry name" value="PHOSPHATASE PROTEIN"/>
    <property type="match status" value="1"/>
</dbReference>
<feature type="domain" description="DhaL" evidence="1">
    <location>
        <begin position="7"/>
        <end position="203"/>
    </location>
</feature>